<dbReference type="AlphaFoldDB" id="A0A0D2WPE6"/>
<organism evidence="3 4">
    <name type="scientific">Capsaspora owczarzaki (strain ATCC 30864)</name>
    <dbReference type="NCBI Taxonomy" id="595528"/>
    <lineage>
        <taxon>Eukaryota</taxon>
        <taxon>Filasterea</taxon>
        <taxon>Capsaspora</taxon>
    </lineage>
</organism>
<proteinExistence type="predicted"/>
<dbReference type="RefSeq" id="XP_004347869.1">
    <property type="nucleotide sequence ID" value="XM_004347819.2"/>
</dbReference>
<evidence type="ECO:0000259" key="2">
    <source>
        <dbReference type="Pfam" id="PF10419"/>
    </source>
</evidence>
<dbReference type="InParanoid" id="A0A0D2WPE6"/>
<gene>
    <name evidence="3" type="ORF">CAOG_004044</name>
</gene>
<accession>A0A0D2WPE6</accession>
<protein>
    <recommendedName>
        <fullName evidence="2">Transcription factor TFIIIC triple barrel domain-containing protein</fullName>
    </recommendedName>
</protein>
<name>A0A0D2WPE6_CAPO3</name>
<feature type="region of interest" description="Disordered" evidence="1">
    <location>
        <begin position="92"/>
        <end position="146"/>
    </location>
</feature>
<dbReference type="EMBL" id="KE346365">
    <property type="protein sequence ID" value="KJE93225.1"/>
    <property type="molecule type" value="Genomic_DNA"/>
</dbReference>
<sequence>MPDSSLAADVVVEIAGIDSAEELAELTPYMRFENLHTANPTLIVYGRRYTGAFEDVVGTTLVVDTAPTANLRSDHDNGSSVIAATSRKLVFTPQTASRSSDGKHGTSKPPIDADALSEGGASSQPVDPTAEAAEEDNDSVAPTPMT</sequence>
<dbReference type="InterPro" id="IPR019481">
    <property type="entry name" value="TFIIIC_triple_barrel"/>
</dbReference>
<evidence type="ECO:0000313" key="3">
    <source>
        <dbReference type="EMBL" id="KJE93225.1"/>
    </source>
</evidence>
<dbReference type="Pfam" id="PF10419">
    <property type="entry name" value="TFIIIC_sub6"/>
    <property type="match status" value="1"/>
</dbReference>
<dbReference type="Proteomes" id="UP000008743">
    <property type="component" value="Unassembled WGS sequence"/>
</dbReference>
<feature type="domain" description="Transcription factor TFIIIC triple barrel" evidence="2">
    <location>
        <begin position="10"/>
        <end position="94"/>
    </location>
</feature>
<dbReference type="Gene3D" id="2.60.40.4370">
    <property type="match status" value="1"/>
</dbReference>
<evidence type="ECO:0000256" key="1">
    <source>
        <dbReference type="SAM" id="MobiDB-lite"/>
    </source>
</evidence>
<keyword evidence="4" id="KW-1185">Reference proteome</keyword>
<evidence type="ECO:0000313" key="4">
    <source>
        <dbReference type="Proteomes" id="UP000008743"/>
    </source>
</evidence>
<reference evidence="4" key="1">
    <citation type="submission" date="2011-02" db="EMBL/GenBank/DDBJ databases">
        <title>The Genome Sequence of Capsaspora owczarzaki ATCC 30864.</title>
        <authorList>
            <person name="Russ C."/>
            <person name="Cuomo C."/>
            <person name="Burger G."/>
            <person name="Gray M.W."/>
            <person name="Holland P.W.H."/>
            <person name="King N."/>
            <person name="Lang F.B.F."/>
            <person name="Roger A.J."/>
            <person name="Ruiz-Trillo I."/>
            <person name="Young S.K."/>
            <person name="Zeng Q."/>
            <person name="Gargeya S."/>
            <person name="Alvarado L."/>
            <person name="Berlin A."/>
            <person name="Chapman S.B."/>
            <person name="Chen Z."/>
            <person name="Freedman E."/>
            <person name="Gellesch M."/>
            <person name="Goldberg J."/>
            <person name="Griggs A."/>
            <person name="Gujja S."/>
            <person name="Heilman E."/>
            <person name="Heiman D."/>
            <person name="Howarth C."/>
            <person name="Mehta T."/>
            <person name="Neiman D."/>
            <person name="Pearson M."/>
            <person name="Roberts A."/>
            <person name="Saif S."/>
            <person name="Shea T."/>
            <person name="Shenoy N."/>
            <person name="Sisk P."/>
            <person name="Stolte C."/>
            <person name="Sykes S."/>
            <person name="White J."/>
            <person name="Yandava C."/>
            <person name="Haas B."/>
            <person name="Nusbaum C."/>
            <person name="Birren B."/>
        </authorList>
    </citation>
    <scope>NUCLEOTIDE SEQUENCE</scope>
    <source>
        <strain evidence="4">ATCC 30864</strain>
    </source>
</reference>